<dbReference type="NCBIfam" id="NF033516">
    <property type="entry name" value="transpos_IS3"/>
    <property type="match status" value="1"/>
</dbReference>
<comment type="caution">
    <text evidence="3">The sequence shown here is derived from an EMBL/GenBank/DDBJ whole genome shotgun (WGS) entry which is preliminary data.</text>
</comment>
<evidence type="ECO:0000259" key="2">
    <source>
        <dbReference type="PROSITE" id="PS50994"/>
    </source>
</evidence>
<protein>
    <submittedName>
        <fullName evidence="3">IS3 family transposase</fullName>
    </submittedName>
</protein>
<dbReference type="Pfam" id="PF13276">
    <property type="entry name" value="HTH_21"/>
    <property type="match status" value="1"/>
</dbReference>
<dbReference type="InterPro" id="IPR001584">
    <property type="entry name" value="Integrase_cat-core"/>
</dbReference>
<dbReference type="Pfam" id="PF13333">
    <property type="entry name" value="rve_2"/>
    <property type="match status" value="1"/>
</dbReference>
<dbReference type="OrthoDB" id="9781005at2"/>
<dbReference type="PANTHER" id="PTHR46889:SF7">
    <property type="entry name" value="TRANSPOSASE FOR INSERTION SEQUENCE ELEMENT IS904"/>
    <property type="match status" value="1"/>
</dbReference>
<proteinExistence type="predicted"/>
<reference evidence="3" key="1">
    <citation type="submission" date="2018-06" db="EMBL/GenBank/DDBJ databases">
        <title>Paenibacillus xerothermodurans sp. nov. an extremely dry heat resistant spore forming bacterium isolated from the soil of Cape Canaveral, Florida.</title>
        <authorList>
            <person name="Seuylemezian A."/>
            <person name="Kaur N."/>
            <person name="Patil P."/>
            <person name="Patil P."/>
            <person name="Mayilraj S."/>
            <person name="Vaishampayan P."/>
        </authorList>
    </citation>
    <scope>NUCLEOTIDE SEQUENCE [LARGE SCALE GENOMIC DNA]</scope>
    <source>
        <strain evidence="3">ATCC 27380</strain>
    </source>
</reference>
<keyword evidence="4" id="KW-1185">Reference proteome</keyword>
<accession>A0A2W1NKT5</accession>
<evidence type="ECO:0000313" key="4">
    <source>
        <dbReference type="Proteomes" id="UP000214746"/>
    </source>
</evidence>
<dbReference type="GO" id="GO:0003676">
    <property type="term" value="F:nucleic acid binding"/>
    <property type="evidence" value="ECO:0007669"/>
    <property type="project" value="InterPro"/>
</dbReference>
<dbReference type="PROSITE" id="PS50994">
    <property type="entry name" value="INTEGRASE"/>
    <property type="match status" value="1"/>
</dbReference>
<sequence>MLEAVGEVKYTFIRKSTENYSVKLLCDLLKVSRQAYYDWLKRGKSNRAIDSEILIEDIRKIYAEFKGRYGSPRIALELCRRGKFTSKNRVARHMQQVGLAALPWRKKKVMSRKPSAEGIAENLVKRVFDTKTKHILWVGDITYIPLQTGGFLYLAVWIDVFSRKVVGWAMQTRMTDQLVIEAFKQAIHKEHPPVGLMIHTDRGSQYTSRRFQAIVKSYGAMISMSRRGNHYDNAVMESFYKTLKRELMHDTKFGNAEEAKRAIFEYIEMFYNTKRMHSALGYKTPVEYELQSK</sequence>
<evidence type="ECO:0000313" key="3">
    <source>
        <dbReference type="EMBL" id="PZE19653.1"/>
    </source>
</evidence>
<dbReference type="InterPro" id="IPR036397">
    <property type="entry name" value="RNaseH_sf"/>
</dbReference>
<dbReference type="GO" id="GO:0015074">
    <property type="term" value="P:DNA integration"/>
    <property type="evidence" value="ECO:0007669"/>
    <property type="project" value="InterPro"/>
</dbReference>
<dbReference type="InterPro" id="IPR050900">
    <property type="entry name" value="Transposase_IS3/IS150/IS904"/>
</dbReference>
<dbReference type="InterPro" id="IPR012337">
    <property type="entry name" value="RNaseH-like_sf"/>
</dbReference>
<dbReference type="Proteomes" id="UP000214746">
    <property type="component" value="Unassembled WGS sequence"/>
</dbReference>
<feature type="domain" description="Integrase catalytic" evidence="2">
    <location>
        <begin position="129"/>
        <end position="293"/>
    </location>
</feature>
<comment type="function">
    <text evidence="1">Involved in the transposition of the insertion sequence.</text>
</comment>
<dbReference type="Gene3D" id="3.30.420.10">
    <property type="entry name" value="Ribonuclease H-like superfamily/Ribonuclease H"/>
    <property type="match status" value="1"/>
</dbReference>
<dbReference type="EMBL" id="NHRJ02000014">
    <property type="protein sequence ID" value="PZE19653.1"/>
    <property type="molecule type" value="Genomic_DNA"/>
</dbReference>
<name>A0A2W1NKT5_PAEXE</name>
<dbReference type="InterPro" id="IPR025948">
    <property type="entry name" value="HTH-like_dom"/>
</dbReference>
<dbReference type="AlphaFoldDB" id="A0A2W1NKT5"/>
<dbReference type="Pfam" id="PF00665">
    <property type="entry name" value="rve"/>
    <property type="match status" value="1"/>
</dbReference>
<dbReference type="InterPro" id="IPR048020">
    <property type="entry name" value="Transpos_IS3"/>
</dbReference>
<evidence type="ECO:0000256" key="1">
    <source>
        <dbReference type="ARBA" id="ARBA00002286"/>
    </source>
</evidence>
<gene>
    <name evidence="3" type="ORF">CBW46_017060</name>
</gene>
<dbReference type="SUPFAM" id="SSF53098">
    <property type="entry name" value="Ribonuclease H-like"/>
    <property type="match status" value="1"/>
</dbReference>
<organism evidence="3 4">
    <name type="scientific">Paenibacillus xerothermodurans</name>
    <dbReference type="NCBI Taxonomy" id="1977292"/>
    <lineage>
        <taxon>Bacteria</taxon>
        <taxon>Bacillati</taxon>
        <taxon>Bacillota</taxon>
        <taxon>Bacilli</taxon>
        <taxon>Bacillales</taxon>
        <taxon>Paenibacillaceae</taxon>
        <taxon>Paenibacillus</taxon>
    </lineage>
</organism>
<dbReference type="PANTHER" id="PTHR46889">
    <property type="entry name" value="TRANSPOSASE INSF FOR INSERTION SEQUENCE IS3B-RELATED"/>
    <property type="match status" value="1"/>
</dbReference>